<reference evidence="1" key="1">
    <citation type="journal article" date="2014" name="Front. Microbiol.">
        <title>High frequency of phylogenetically diverse reductive dehalogenase-homologous genes in deep subseafloor sedimentary metagenomes.</title>
        <authorList>
            <person name="Kawai M."/>
            <person name="Futagami T."/>
            <person name="Toyoda A."/>
            <person name="Takaki Y."/>
            <person name="Nishi S."/>
            <person name="Hori S."/>
            <person name="Arai W."/>
            <person name="Tsubouchi T."/>
            <person name="Morono Y."/>
            <person name="Uchiyama I."/>
            <person name="Ito T."/>
            <person name="Fujiyama A."/>
            <person name="Inagaki F."/>
            <person name="Takami H."/>
        </authorList>
    </citation>
    <scope>NUCLEOTIDE SEQUENCE</scope>
    <source>
        <strain evidence="1">Expedition CK06-06</strain>
    </source>
</reference>
<dbReference type="AlphaFoldDB" id="X1QQM8"/>
<feature type="non-terminal residue" evidence="1">
    <location>
        <position position="1"/>
    </location>
</feature>
<sequence>VGERIAVVLRNKEEKYIVYEEKGKKSIYQATSPIDDKVFDKIIVHRGFRYRPILLIKEETIGIIIEPKFKFFSKYSLRNIIDDTSSFLDYYDYYLEKICPIEECEYYLNPYGLCELNYPETFGKFSDLIIKSKESPSEGYDLIQYYSQEMICPMGSLSKKIVDKPPTVIKYFWSSSDPYKYPIDILRFIPTTRDAGSRSKQLMEEIQPK</sequence>
<feature type="non-terminal residue" evidence="1">
    <location>
        <position position="209"/>
    </location>
</feature>
<gene>
    <name evidence="1" type="ORF">S06H3_58769</name>
</gene>
<organism evidence="1">
    <name type="scientific">marine sediment metagenome</name>
    <dbReference type="NCBI Taxonomy" id="412755"/>
    <lineage>
        <taxon>unclassified sequences</taxon>
        <taxon>metagenomes</taxon>
        <taxon>ecological metagenomes</taxon>
    </lineage>
</organism>
<proteinExistence type="predicted"/>
<evidence type="ECO:0000313" key="1">
    <source>
        <dbReference type="EMBL" id="GAI57096.1"/>
    </source>
</evidence>
<dbReference type="EMBL" id="BARV01038086">
    <property type="protein sequence ID" value="GAI57096.1"/>
    <property type="molecule type" value="Genomic_DNA"/>
</dbReference>
<name>X1QQM8_9ZZZZ</name>
<accession>X1QQM8</accession>
<comment type="caution">
    <text evidence="1">The sequence shown here is derived from an EMBL/GenBank/DDBJ whole genome shotgun (WGS) entry which is preliminary data.</text>
</comment>
<protein>
    <submittedName>
        <fullName evidence="1">Uncharacterized protein</fullName>
    </submittedName>
</protein>